<name>A0AC61D6U0_9FIRM</name>
<sequence>MRKNNKAFVTSMIITSIIGLSVLMIAMFIGIKYFINQNEGQLTVQPESLKKEERPNVQYSSTILALVESITDKEIIAFDIEKMQSFQRELDLTTTLTDSYGGAIPLGQIKKGSIVEIVYQPEKESILSVSLTNRAWEKNNISGLKVNTSDNKITINNKDYSFTKDILVIGEEETESSPYFITEHDVVKVVGVEDTIWCIRILKSAASIEITNLPTADGILEIDRTRMIPLKEVIAPISIEPGKHKITIIMKGYETVTKDITIEAGEKAKIDLTDTPKAMSTIKLTVTNQEADYTVRIGDKVYTKGEILAVEQGKHTVNIEAEGYKPWTKELEFTNESHDLKVSLEQIKADTGTTLQQPEEVNSSNTQYTITVSSDPVGAAVYVGDTYKGQTPVKMTLPLGDYAITLKKEGYQNHTANILLDSTGTQNNFLYVLMPQ</sequence>
<reference evidence="1" key="1">
    <citation type="submission" date="2017-10" db="EMBL/GenBank/DDBJ databases">
        <title>Genome sequence of cellulolytic Lachnospiraceae bacterium XHS1971 isolated from hotspring sediment.</title>
        <authorList>
            <person name="Vasudevan G."/>
            <person name="Joshi A.J."/>
            <person name="Hivarkar S."/>
            <person name="Lanjekar V.B."/>
            <person name="Dhakephalkar P.K."/>
            <person name="Dagar S."/>
        </authorList>
    </citation>
    <scope>NUCLEOTIDE SEQUENCE</scope>
    <source>
        <strain evidence="1">XHS1971</strain>
    </source>
</reference>
<organism evidence="1 2">
    <name type="scientific">Sporanaerobium hydrogeniformans</name>
    <dbReference type="NCBI Taxonomy" id="3072179"/>
    <lineage>
        <taxon>Bacteria</taxon>
        <taxon>Bacillati</taxon>
        <taxon>Bacillota</taxon>
        <taxon>Clostridia</taxon>
        <taxon>Lachnospirales</taxon>
        <taxon>Lachnospiraceae</taxon>
        <taxon>Sporanaerobium</taxon>
    </lineage>
</organism>
<dbReference type="EMBL" id="PEDL01000031">
    <property type="protein sequence ID" value="PHV69376.1"/>
    <property type="molecule type" value="Genomic_DNA"/>
</dbReference>
<evidence type="ECO:0000313" key="2">
    <source>
        <dbReference type="Proteomes" id="UP000224460"/>
    </source>
</evidence>
<proteinExistence type="predicted"/>
<keyword evidence="2" id="KW-1185">Reference proteome</keyword>
<comment type="caution">
    <text evidence="1">The sequence shown here is derived from an EMBL/GenBank/DDBJ whole genome shotgun (WGS) entry which is preliminary data.</text>
</comment>
<protein>
    <submittedName>
        <fullName evidence="1">Uncharacterized protein</fullName>
    </submittedName>
</protein>
<gene>
    <name evidence="1" type="ORF">CS063_16205</name>
</gene>
<dbReference type="Proteomes" id="UP000224460">
    <property type="component" value="Unassembled WGS sequence"/>
</dbReference>
<evidence type="ECO:0000313" key="1">
    <source>
        <dbReference type="EMBL" id="PHV69376.1"/>
    </source>
</evidence>
<accession>A0AC61D6U0</accession>